<dbReference type="GO" id="GO:0015031">
    <property type="term" value="P:protein transport"/>
    <property type="evidence" value="ECO:0007669"/>
    <property type="project" value="UniProtKB-KW"/>
</dbReference>
<dbReference type="Gene3D" id="1.20.5.3310">
    <property type="match status" value="1"/>
</dbReference>
<proteinExistence type="predicted"/>
<organism evidence="8">
    <name type="scientific">freshwater metagenome</name>
    <dbReference type="NCBI Taxonomy" id="449393"/>
    <lineage>
        <taxon>unclassified sequences</taxon>
        <taxon>metagenomes</taxon>
        <taxon>ecological metagenomes</taxon>
    </lineage>
</organism>
<dbReference type="EMBL" id="CAFBNR010000011">
    <property type="protein sequence ID" value="CAB4957692.1"/>
    <property type="molecule type" value="Genomic_DNA"/>
</dbReference>
<keyword evidence="7" id="KW-0472">Membrane</keyword>
<dbReference type="EMBL" id="CAFBMJ010000096">
    <property type="protein sequence ID" value="CAB4908031.1"/>
    <property type="molecule type" value="Genomic_DNA"/>
</dbReference>
<evidence type="ECO:0000256" key="5">
    <source>
        <dbReference type="ARBA" id="ARBA00022989"/>
    </source>
</evidence>
<evidence type="ECO:0000256" key="6">
    <source>
        <dbReference type="ARBA" id="ARBA00023010"/>
    </source>
</evidence>
<sequence length="135" mass="15119">MFNFSGSEIFFLLIVGLVVLGPEKLPPVLRKMGQLYGQFKRMTGDAQSEFRGAFAEPIRDMQKAANEYKTVFTDASKQVEGEYVQTTAVFKNAAVQEQRETAIEPVFIPYEAAPSTAEELSLEPTIIEYDIKEGQ</sequence>
<evidence type="ECO:0000256" key="2">
    <source>
        <dbReference type="ARBA" id="ARBA00022448"/>
    </source>
</evidence>
<comment type="subcellular location">
    <subcellularLocation>
        <location evidence="1">Membrane</location>
        <topology evidence="1">Single-pass membrane protein</topology>
    </subcellularLocation>
</comment>
<keyword evidence="4" id="KW-0653">Protein transport</keyword>
<reference evidence="8" key="1">
    <citation type="submission" date="2020-05" db="EMBL/GenBank/DDBJ databases">
        <authorList>
            <person name="Chiriac C."/>
            <person name="Salcher M."/>
            <person name="Ghai R."/>
            <person name="Kavagutti S V."/>
        </authorList>
    </citation>
    <scope>NUCLEOTIDE SEQUENCE</scope>
</reference>
<name>A0A6J7GI26_9ZZZZ</name>
<keyword evidence="2" id="KW-0813">Transport</keyword>
<evidence type="ECO:0000313" key="9">
    <source>
        <dbReference type="EMBL" id="CAB4957692.1"/>
    </source>
</evidence>
<gene>
    <name evidence="8" type="ORF">UFOPK3573_01047</name>
    <name evidence="9" type="ORF">UFOPK3879_00379</name>
</gene>
<protein>
    <submittedName>
        <fullName evidence="8">Unannotated protein</fullName>
    </submittedName>
</protein>
<keyword evidence="3" id="KW-0812">Transmembrane</keyword>
<dbReference type="PRINTS" id="PR01506">
    <property type="entry name" value="TATBPROTEIN"/>
</dbReference>
<dbReference type="InterPro" id="IPR003369">
    <property type="entry name" value="TatA/B/E"/>
</dbReference>
<evidence type="ECO:0000256" key="7">
    <source>
        <dbReference type="ARBA" id="ARBA00023136"/>
    </source>
</evidence>
<dbReference type="AlphaFoldDB" id="A0A6J7GI26"/>
<dbReference type="Pfam" id="PF02416">
    <property type="entry name" value="TatA_B_E"/>
    <property type="match status" value="1"/>
</dbReference>
<evidence type="ECO:0000313" key="8">
    <source>
        <dbReference type="EMBL" id="CAB4908031.1"/>
    </source>
</evidence>
<evidence type="ECO:0000256" key="1">
    <source>
        <dbReference type="ARBA" id="ARBA00004167"/>
    </source>
</evidence>
<evidence type="ECO:0000256" key="4">
    <source>
        <dbReference type="ARBA" id="ARBA00022927"/>
    </source>
</evidence>
<keyword evidence="6" id="KW-0811">Translocation</keyword>
<keyword evidence="5" id="KW-1133">Transmembrane helix</keyword>
<accession>A0A6J7GI26</accession>
<evidence type="ECO:0000256" key="3">
    <source>
        <dbReference type="ARBA" id="ARBA00022692"/>
    </source>
</evidence>
<dbReference type="GO" id="GO:0016020">
    <property type="term" value="C:membrane"/>
    <property type="evidence" value="ECO:0007669"/>
    <property type="project" value="UniProtKB-ARBA"/>
</dbReference>